<reference evidence="9 10" key="1">
    <citation type="submission" date="2018-06" db="EMBL/GenBank/DDBJ databases">
        <title>Chryseolinea flavus sp. nov., a member of the phylum Bacteroidetes isolated from soil.</title>
        <authorList>
            <person name="Li Y."/>
            <person name="Wang J."/>
        </authorList>
    </citation>
    <scope>NUCLEOTIDE SEQUENCE [LARGE SCALE GENOMIC DNA]</scope>
    <source>
        <strain evidence="9 10">SDU1-6</strain>
    </source>
</reference>
<feature type="transmembrane region" description="Helical" evidence="6">
    <location>
        <begin position="297"/>
        <end position="319"/>
    </location>
</feature>
<dbReference type="Pfam" id="PF12704">
    <property type="entry name" value="MacB_PCD"/>
    <property type="match status" value="1"/>
</dbReference>
<feature type="transmembrane region" description="Helical" evidence="6">
    <location>
        <begin position="392"/>
        <end position="415"/>
    </location>
</feature>
<dbReference type="PROSITE" id="PS51257">
    <property type="entry name" value="PROKAR_LIPOPROTEIN"/>
    <property type="match status" value="1"/>
</dbReference>
<keyword evidence="5 6" id="KW-0472">Membrane</keyword>
<feature type="domain" description="ABC3 transporter permease C-terminal" evidence="7">
    <location>
        <begin position="303"/>
        <end position="420"/>
    </location>
</feature>
<evidence type="ECO:0000259" key="7">
    <source>
        <dbReference type="Pfam" id="PF02687"/>
    </source>
</evidence>
<dbReference type="AlphaFoldDB" id="A0A364Y3X7"/>
<keyword evidence="10" id="KW-1185">Reference proteome</keyword>
<evidence type="ECO:0000256" key="6">
    <source>
        <dbReference type="SAM" id="Phobius"/>
    </source>
</evidence>
<name>A0A364Y3X7_9BACT</name>
<feature type="domain" description="MacB-like periplasmic core" evidence="8">
    <location>
        <begin position="20"/>
        <end position="239"/>
    </location>
</feature>
<accession>A0A364Y3X7</accession>
<feature type="transmembrane region" description="Helical" evidence="6">
    <location>
        <begin position="683"/>
        <end position="708"/>
    </location>
</feature>
<feature type="transmembrane region" description="Helical" evidence="6">
    <location>
        <begin position="436"/>
        <end position="460"/>
    </location>
</feature>
<feature type="domain" description="ABC3 transporter permease C-terminal" evidence="7">
    <location>
        <begin position="686"/>
        <end position="800"/>
    </location>
</feature>
<feature type="transmembrane region" description="Helical" evidence="6">
    <location>
        <begin position="21"/>
        <end position="42"/>
    </location>
</feature>
<evidence type="ECO:0008006" key="11">
    <source>
        <dbReference type="Google" id="ProtNLM"/>
    </source>
</evidence>
<feature type="transmembrane region" description="Helical" evidence="6">
    <location>
        <begin position="736"/>
        <end position="758"/>
    </location>
</feature>
<dbReference type="PANTHER" id="PTHR30572">
    <property type="entry name" value="MEMBRANE COMPONENT OF TRANSPORTER-RELATED"/>
    <property type="match status" value="1"/>
</dbReference>
<dbReference type="RefSeq" id="WP_112747520.1">
    <property type="nucleotide sequence ID" value="NZ_QMFY01000006.1"/>
</dbReference>
<feature type="transmembrane region" description="Helical" evidence="6">
    <location>
        <begin position="353"/>
        <end position="372"/>
    </location>
</feature>
<evidence type="ECO:0000259" key="8">
    <source>
        <dbReference type="Pfam" id="PF12704"/>
    </source>
</evidence>
<evidence type="ECO:0000256" key="1">
    <source>
        <dbReference type="ARBA" id="ARBA00004651"/>
    </source>
</evidence>
<dbReference type="InterPro" id="IPR050250">
    <property type="entry name" value="Macrolide_Exporter_MacB"/>
</dbReference>
<keyword evidence="2" id="KW-1003">Cell membrane</keyword>
<comment type="caution">
    <text evidence="9">The sequence shown here is derived from an EMBL/GenBank/DDBJ whole genome shotgun (WGS) entry which is preliminary data.</text>
</comment>
<comment type="subcellular location">
    <subcellularLocation>
        <location evidence="1">Cell membrane</location>
        <topology evidence="1">Multi-pass membrane protein</topology>
    </subcellularLocation>
</comment>
<evidence type="ECO:0000256" key="2">
    <source>
        <dbReference type="ARBA" id="ARBA00022475"/>
    </source>
</evidence>
<protein>
    <recommendedName>
        <fullName evidence="11">ABC transporter permease</fullName>
    </recommendedName>
</protein>
<dbReference type="GO" id="GO:0005886">
    <property type="term" value="C:plasma membrane"/>
    <property type="evidence" value="ECO:0007669"/>
    <property type="project" value="UniProtKB-SubCell"/>
</dbReference>
<dbReference type="InterPro" id="IPR003838">
    <property type="entry name" value="ABC3_permease_C"/>
</dbReference>
<gene>
    <name evidence="9" type="ORF">DQQ10_14155</name>
</gene>
<feature type="transmembrane region" description="Helical" evidence="6">
    <location>
        <begin position="770"/>
        <end position="790"/>
    </location>
</feature>
<dbReference type="EMBL" id="QMFY01000006">
    <property type="protein sequence ID" value="RAW00719.1"/>
    <property type="molecule type" value="Genomic_DNA"/>
</dbReference>
<evidence type="ECO:0000256" key="5">
    <source>
        <dbReference type="ARBA" id="ARBA00023136"/>
    </source>
</evidence>
<sequence>MIKSYLSVALRYMVRHKGFSLINLAGLTLGIACSLLITLFIYDELCYDTFHANADKTYRVGFRGTLQGKKIESTMTGFPLAPAIQKDLADVEMVTRIASWATFPMRFEDKTFTEPNLLLADSNFFRFFNFKLIEGHPDSVLHGKKKIVISVSAARRYFNYRGAGDTTPIGKTMVLAQGYTAQISGIAEDAPSNSHFHYSFILSLDSWDDEPHVSWITGKVITYVKLKDGVNEKVLTDKLSQFVKHNITQELEAMRRVNVDRFKIQGNELGYFLQPLKRIHLHSHLTDEIEVNGEIQYVYLFTAIAVFITLLACINFMNLSTARSASRAKEVGVRKTVGAQNIRLVGQFLLESYCYVIAAVCLALFLALVFITPFNLLTHKHLHAATLLSAPFLTIIVIFVVVLGALAGSYPSFYLTTFSPIDVMRGRIRTRMRSYGIRNALVVFQFFISSGLIIATLTVYDQLQLFQKVSLGFDKRNIINLLHTKNLGQNGVVFKKELLKHDAVISASYCNRLPPNIDWQDVFSTTAPSKDYILSVYEMDYDHLKTMQYKMVIGRFFSQEFPTDTAAIILNQKAIEKLGLEHFGHLRLFSAYGGPHGAEKEVIGVMQDFNFQSLKDPIQPMAIVLGKQPNWEMAVRIKDGRYDEIISYMKFLWKKYAPNAPFEYTFLDKNFEAKHRTEKQIGFLFFIFTALAMAIACLGLFGLATFTAEQRIKEIGIRKVVGATTTSIVLMLNKDFLRLVLIANLLAIPAAWCLLTEWLSQFAYHTHVQWWMILMALVTTTAIAFLSISFQAIRAGRGNPVNSLRNE</sequence>
<dbReference type="InterPro" id="IPR025857">
    <property type="entry name" value="MacB_PCD"/>
</dbReference>
<evidence type="ECO:0000256" key="3">
    <source>
        <dbReference type="ARBA" id="ARBA00022692"/>
    </source>
</evidence>
<dbReference type="OrthoDB" id="5933722at2"/>
<keyword evidence="4 6" id="KW-1133">Transmembrane helix</keyword>
<dbReference type="Proteomes" id="UP000251889">
    <property type="component" value="Unassembled WGS sequence"/>
</dbReference>
<dbReference type="Pfam" id="PF02687">
    <property type="entry name" value="FtsX"/>
    <property type="match status" value="2"/>
</dbReference>
<keyword evidence="3 6" id="KW-0812">Transmembrane</keyword>
<proteinExistence type="predicted"/>
<organism evidence="9 10">
    <name type="scientific">Pseudochryseolinea flava</name>
    <dbReference type="NCBI Taxonomy" id="2059302"/>
    <lineage>
        <taxon>Bacteria</taxon>
        <taxon>Pseudomonadati</taxon>
        <taxon>Bacteroidota</taxon>
        <taxon>Cytophagia</taxon>
        <taxon>Cytophagales</taxon>
        <taxon>Fulvivirgaceae</taxon>
        <taxon>Pseudochryseolinea</taxon>
    </lineage>
</organism>
<evidence type="ECO:0000256" key="4">
    <source>
        <dbReference type="ARBA" id="ARBA00022989"/>
    </source>
</evidence>
<dbReference type="PANTHER" id="PTHR30572:SF18">
    <property type="entry name" value="ABC-TYPE MACROLIDE FAMILY EXPORT SYSTEM PERMEASE COMPONENT 2"/>
    <property type="match status" value="1"/>
</dbReference>
<evidence type="ECO:0000313" key="9">
    <source>
        <dbReference type="EMBL" id="RAW00719.1"/>
    </source>
</evidence>
<dbReference type="GO" id="GO:0022857">
    <property type="term" value="F:transmembrane transporter activity"/>
    <property type="evidence" value="ECO:0007669"/>
    <property type="project" value="TreeGrafter"/>
</dbReference>
<evidence type="ECO:0000313" key="10">
    <source>
        <dbReference type="Proteomes" id="UP000251889"/>
    </source>
</evidence>